<protein>
    <recommendedName>
        <fullName evidence="1">Dynamin N-terminal domain-containing protein</fullName>
    </recommendedName>
</protein>
<reference evidence="2" key="2">
    <citation type="submission" date="2020-11" db="EMBL/GenBank/DDBJ databases">
        <authorList>
            <person name="McCartney M.A."/>
            <person name="Auch B."/>
            <person name="Kono T."/>
            <person name="Mallez S."/>
            <person name="Becker A."/>
            <person name="Gohl D.M."/>
            <person name="Silverstein K.A.T."/>
            <person name="Koren S."/>
            <person name="Bechman K.B."/>
            <person name="Herman A."/>
            <person name="Abrahante J.E."/>
            <person name="Garbe J."/>
        </authorList>
    </citation>
    <scope>NUCLEOTIDE SEQUENCE</scope>
    <source>
        <strain evidence="2">Duluth1</strain>
        <tissue evidence="2">Whole animal</tissue>
    </source>
</reference>
<keyword evidence="3" id="KW-1185">Reference proteome</keyword>
<dbReference type="PANTHER" id="PTHR26392">
    <property type="entry name" value="MITOGEN-ACTIVATED PROTEIN KINASE KINASE KINASE 7-RELATED"/>
    <property type="match status" value="1"/>
</dbReference>
<dbReference type="PANTHER" id="PTHR26392:SF92">
    <property type="entry name" value="PROTEIN KINASE DOMAIN-CONTAINING PROTEIN"/>
    <property type="match status" value="1"/>
</dbReference>
<dbReference type="InterPro" id="IPR027417">
    <property type="entry name" value="P-loop_NTPase"/>
</dbReference>
<sequence length="444" mass="50884">MDVDAAFNWLEAKGISHQLNSVEEMRDLIRSTIRANNNKSRQPIYIKTMDGEDLQITLSKDREMRHTIRTLYKDMLNTIEKHPNFDDLKAYLSSFCGCDVIEKLSEHTNKLQHTDSPIVILGETSSGKSCFLNLILGEDVLPSGLLCTTATICVIHPIPPGEDPYFTIDEDETKHMGNKIDLIKELTAILTFRSDTDLCKQVHIYWQVPLLGLNNVVLVDTPGVGESEQMTAKLFEYIPNAAAFIYFINSANAGGVQEDKLVKIFEKVLEYDQSRDVFSFDPTCMLFVCNKWDVIEEREKNGEVGLQEKVWQDIKSKLHKYLPGYQWDTHVFRLSTAEAIRYMKSGIDAQTKFEELKVRLKTLIQQSQTSTCAMHYRWLVSFVRSFEVYTSTKRGYALVVDKEMFLTSAHAKLDQIKTLANKILRLSHVFHTTTIVMLQRLCTI</sequence>
<reference evidence="2" key="1">
    <citation type="journal article" date="2019" name="bioRxiv">
        <title>The Genome of the Zebra Mussel, Dreissena polymorpha: A Resource for Invasive Species Research.</title>
        <authorList>
            <person name="McCartney M.A."/>
            <person name="Auch B."/>
            <person name="Kono T."/>
            <person name="Mallez S."/>
            <person name="Zhang Y."/>
            <person name="Obille A."/>
            <person name="Becker A."/>
            <person name="Abrahante J.E."/>
            <person name="Garbe J."/>
            <person name="Badalamenti J.P."/>
            <person name="Herman A."/>
            <person name="Mangelson H."/>
            <person name="Liachko I."/>
            <person name="Sullivan S."/>
            <person name="Sone E.D."/>
            <person name="Koren S."/>
            <person name="Silverstein K.A.T."/>
            <person name="Beckman K.B."/>
            <person name="Gohl D.M."/>
        </authorList>
    </citation>
    <scope>NUCLEOTIDE SEQUENCE</scope>
    <source>
        <strain evidence="2">Duluth1</strain>
        <tissue evidence="2">Whole animal</tissue>
    </source>
</reference>
<name>A0A9D4CVQ2_DREPO</name>
<proteinExistence type="predicted"/>
<dbReference type="Gene3D" id="3.40.50.300">
    <property type="entry name" value="P-loop containing nucleotide triphosphate hydrolases"/>
    <property type="match status" value="1"/>
</dbReference>
<dbReference type="Pfam" id="PF00350">
    <property type="entry name" value="Dynamin_N"/>
    <property type="match status" value="1"/>
</dbReference>
<dbReference type="AlphaFoldDB" id="A0A9D4CVQ2"/>
<dbReference type="EMBL" id="JAIWYP010000011">
    <property type="protein sequence ID" value="KAH3734371.1"/>
    <property type="molecule type" value="Genomic_DNA"/>
</dbReference>
<accession>A0A9D4CVQ2</accession>
<comment type="caution">
    <text evidence="2">The sequence shown here is derived from an EMBL/GenBank/DDBJ whole genome shotgun (WGS) entry which is preliminary data.</text>
</comment>
<gene>
    <name evidence="2" type="ORF">DPMN_040810</name>
</gene>
<evidence type="ECO:0000313" key="2">
    <source>
        <dbReference type="EMBL" id="KAH3734371.1"/>
    </source>
</evidence>
<evidence type="ECO:0000259" key="1">
    <source>
        <dbReference type="Pfam" id="PF00350"/>
    </source>
</evidence>
<dbReference type="SUPFAM" id="SSF52540">
    <property type="entry name" value="P-loop containing nucleoside triphosphate hydrolases"/>
    <property type="match status" value="1"/>
</dbReference>
<dbReference type="Proteomes" id="UP000828390">
    <property type="component" value="Unassembled WGS sequence"/>
</dbReference>
<dbReference type="InterPro" id="IPR045063">
    <property type="entry name" value="Dynamin_N"/>
</dbReference>
<organism evidence="2 3">
    <name type="scientific">Dreissena polymorpha</name>
    <name type="common">Zebra mussel</name>
    <name type="synonym">Mytilus polymorpha</name>
    <dbReference type="NCBI Taxonomy" id="45954"/>
    <lineage>
        <taxon>Eukaryota</taxon>
        <taxon>Metazoa</taxon>
        <taxon>Spiralia</taxon>
        <taxon>Lophotrochozoa</taxon>
        <taxon>Mollusca</taxon>
        <taxon>Bivalvia</taxon>
        <taxon>Autobranchia</taxon>
        <taxon>Heteroconchia</taxon>
        <taxon>Euheterodonta</taxon>
        <taxon>Imparidentia</taxon>
        <taxon>Neoheterodontei</taxon>
        <taxon>Myida</taxon>
        <taxon>Dreissenoidea</taxon>
        <taxon>Dreissenidae</taxon>
        <taxon>Dreissena</taxon>
    </lineage>
</organism>
<evidence type="ECO:0000313" key="3">
    <source>
        <dbReference type="Proteomes" id="UP000828390"/>
    </source>
</evidence>
<feature type="domain" description="Dynamin N-terminal" evidence="1">
    <location>
        <begin position="118"/>
        <end position="261"/>
    </location>
</feature>